<dbReference type="eggNOG" id="arCOG13892">
    <property type="taxonomic scope" value="Archaea"/>
</dbReference>
<dbReference type="KEGG" id="vmo:VMUT_0315"/>
<dbReference type="STRING" id="985053.VMUT_0315"/>
<name>F0QTR2_VULM7</name>
<dbReference type="EMBL" id="CP002529">
    <property type="protein sequence ID" value="ADY00528.1"/>
    <property type="molecule type" value="Genomic_DNA"/>
</dbReference>
<evidence type="ECO:0000313" key="1">
    <source>
        <dbReference type="EMBL" id="ADY00528.1"/>
    </source>
</evidence>
<reference evidence="1 2" key="1">
    <citation type="journal article" date="2011" name="J. Bacteriol.">
        <title>Complete genome sequence of 'Vulcanisaeta moutnovskia' strain 768-28, a novel member of the hyperthermophilic crenarchaeal genus vulcanisaeta.</title>
        <authorList>
            <person name="Gumerov V.M."/>
            <person name="Mardanov A.V."/>
            <person name="Beletsky A.V."/>
            <person name="Prokofeva M.I."/>
            <person name="Bonch-Osmolovskaya E.A."/>
            <person name="Ravin N.V."/>
            <person name="Skryabin K.G."/>
        </authorList>
    </citation>
    <scope>NUCLEOTIDE SEQUENCE [LARGE SCALE GENOMIC DNA]</scope>
    <source>
        <strain evidence="1 2">768-28</strain>
    </source>
</reference>
<accession>F0QTR2</accession>
<dbReference type="Proteomes" id="UP000007485">
    <property type="component" value="Chromosome"/>
</dbReference>
<organism evidence="1 2">
    <name type="scientific">Vulcanisaeta moutnovskia (strain 768-28)</name>
    <dbReference type="NCBI Taxonomy" id="985053"/>
    <lineage>
        <taxon>Archaea</taxon>
        <taxon>Thermoproteota</taxon>
        <taxon>Thermoprotei</taxon>
        <taxon>Thermoproteales</taxon>
        <taxon>Thermoproteaceae</taxon>
        <taxon>Vulcanisaeta</taxon>
    </lineage>
</organism>
<dbReference type="HOGENOM" id="CLU_2748416_0_0_2"/>
<dbReference type="AlphaFoldDB" id="F0QTR2"/>
<keyword evidence="2" id="KW-1185">Reference proteome</keyword>
<sequence length="74" mass="8621">MLLLMDREETVKAIYHLIDWLVNPSEEFSTVLQYLDELCIEFGTCVKVDEPTRVSVMKAIIEVIMELLSRCDKN</sequence>
<gene>
    <name evidence="1" type="ordered locus">VMUT_0315</name>
</gene>
<proteinExistence type="predicted"/>
<protein>
    <submittedName>
        <fullName evidence="1">Uncharacterized protein</fullName>
    </submittedName>
</protein>
<evidence type="ECO:0000313" key="2">
    <source>
        <dbReference type="Proteomes" id="UP000007485"/>
    </source>
</evidence>